<accession>A0A7W3P6L5</accession>
<keyword evidence="4" id="KW-1185">Reference proteome</keyword>
<feature type="transmembrane region" description="Helical" evidence="2">
    <location>
        <begin position="168"/>
        <end position="187"/>
    </location>
</feature>
<feature type="region of interest" description="Disordered" evidence="1">
    <location>
        <begin position="1"/>
        <end position="28"/>
    </location>
</feature>
<organism evidence="3 4">
    <name type="scientific">Microlunatus kandeliicorticis</name>
    <dbReference type="NCBI Taxonomy" id="1759536"/>
    <lineage>
        <taxon>Bacteria</taxon>
        <taxon>Bacillati</taxon>
        <taxon>Actinomycetota</taxon>
        <taxon>Actinomycetes</taxon>
        <taxon>Propionibacteriales</taxon>
        <taxon>Propionibacteriaceae</taxon>
        <taxon>Microlunatus</taxon>
    </lineage>
</organism>
<proteinExistence type="predicted"/>
<keyword evidence="2" id="KW-0472">Membrane</keyword>
<evidence type="ECO:0008006" key="5">
    <source>
        <dbReference type="Google" id="ProtNLM"/>
    </source>
</evidence>
<dbReference type="EMBL" id="JACGWT010000004">
    <property type="protein sequence ID" value="MBA8795181.1"/>
    <property type="molecule type" value="Genomic_DNA"/>
</dbReference>
<reference evidence="3 4" key="1">
    <citation type="submission" date="2020-07" db="EMBL/GenBank/DDBJ databases">
        <title>Sequencing the genomes of 1000 actinobacteria strains.</title>
        <authorList>
            <person name="Klenk H.-P."/>
        </authorList>
    </citation>
    <scope>NUCLEOTIDE SEQUENCE [LARGE SCALE GENOMIC DNA]</scope>
    <source>
        <strain evidence="3 4">DSM 100723</strain>
    </source>
</reference>
<evidence type="ECO:0000256" key="1">
    <source>
        <dbReference type="SAM" id="MobiDB-lite"/>
    </source>
</evidence>
<feature type="transmembrane region" description="Helical" evidence="2">
    <location>
        <begin position="118"/>
        <end position="137"/>
    </location>
</feature>
<feature type="transmembrane region" description="Helical" evidence="2">
    <location>
        <begin position="89"/>
        <end position="111"/>
    </location>
</feature>
<keyword evidence="2" id="KW-0812">Transmembrane</keyword>
<sequence>MSSPENELAPPDVPTAEPGSTPDPVEVDSRLSPSRVAAWLLGFLLLCLAVGAVSGVFWVQAVDLPTYTVGQDGVATTTERGLAEMFGSDAWYCAIGFCVSIGLGVVAWRWFHRLGWPTVPVAVAGSVIAALVCWYVGSQLGPGPFVARMAAARPGDVVPVQLTLQTKVSIVVWAFAVVIPVLLRASLGRDEEDLARREAASRELPYRSELR</sequence>
<evidence type="ECO:0000313" key="4">
    <source>
        <dbReference type="Proteomes" id="UP000523079"/>
    </source>
</evidence>
<feature type="transmembrane region" description="Helical" evidence="2">
    <location>
        <begin position="36"/>
        <end position="59"/>
    </location>
</feature>
<gene>
    <name evidence="3" type="ORF">FHX74_002809</name>
</gene>
<dbReference type="RefSeq" id="WP_182560771.1">
    <property type="nucleotide sequence ID" value="NZ_JACGWT010000004.1"/>
</dbReference>
<evidence type="ECO:0000313" key="3">
    <source>
        <dbReference type="EMBL" id="MBA8795181.1"/>
    </source>
</evidence>
<dbReference type="AlphaFoldDB" id="A0A7W3P6L5"/>
<keyword evidence="2" id="KW-1133">Transmembrane helix</keyword>
<name>A0A7W3P6L5_9ACTN</name>
<comment type="caution">
    <text evidence="3">The sequence shown here is derived from an EMBL/GenBank/DDBJ whole genome shotgun (WGS) entry which is preliminary data.</text>
</comment>
<protein>
    <recommendedName>
        <fullName evidence="5">DUF2567 domain-containing protein</fullName>
    </recommendedName>
</protein>
<dbReference type="Proteomes" id="UP000523079">
    <property type="component" value="Unassembled WGS sequence"/>
</dbReference>
<evidence type="ECO:0000256" key="2">
    <source>
        <dbReference type="SAM" id="Phobius"/>
    </source>
</evidence>